<comment type="caution">
    <text evidence="2">The sequence shown here is derived from an EMBL/GenBank/DDBJ whole genome shotgun (WGS) entry which is preliminary data.</text>
</comment>
<proteinExistence type="predicted"/>
<evidence type="ECO:0000313" key="2">
    <source>
        <dbReference type="EMBL" id="PRZ49991.1"/>
    </source>
</evidence>
<gene>
    <name evidence="2" type="ORF">CLV89_101207</name>
</gene>
<dbReference type="RefSeq" id="WP_165798071.1">
    <property type="nucleotide sequence ID" value="NZ_PVUF01000001.1"/>
</dbReference>
<dbReference type="AlphaFoldDB" id="A0A2T1AN11"/>
<name>A0A2T1AN11_TRISK</name>
<protein>
    <submittedName>
        <fullName evidence="2">Uncharacterized protein</fullName>
    </submittedName>
</protein>
<feature type="region of interest" description="Disordered" evidence="1">
    <location>
        <begin position="21"/>
        <end position="40"/>
    </location>
</feature>
<organism evidence="2 3">
    <name type="scientific">Tritonibacter scottomollicae</name>
    <name type="common">Epibacterium scottomollicae</name>
    <dbReference type="NCBI Taxonomy" id="483013"/>
    <lineage>
        <taxon>Bacteria</taxon>
        <taxon>Pseudomonadati</taxon>
        <taxon>Pseudomonadota</taxon>
        <taxon>Alphaproteobacteria</taxon>
        <taxon>Rhodobacterales</taxon>
        <taxon>Paracoccaceae</taxon>
        <taxon>Tritonibacter</taxon>
    </lineage>
</organism>
<evidence type="ECO:0000313" key="3">
    <source>
        <dbReference type="Proteomes" id="UP000237718"/>
    </source>
</evidence>
<feature type="compositionally biased region" description="Basic residues" evidence="1">
    <location>
        <begin position="26"/>
        <end position="35"/>
    </location>
</feature>
<dbReference type="Proteomes" id="UP000237718">
    <property type="component" value="Unassembled WGS sequence"/>
</dbReference>
<reference evidence="2 3" key="1">
    <citation type="submission" date="2018-03" db="EMBL/GenBank/DDBJ databases">
        <title>Genomic Encyclopedia of Archaeal and Bacterial Type Strains, Phase II (KMG-II): from individual species to whole genera.</title>
        <authorList>
            <person name="Goeker M."/>
        </authorList>
    </citation>
    <scope>NUCLEOTIDE SEQUENCE [LARGE SCALE GENOMIC DNA]</scope>
    <source>
        <strain evidence="2 3">DSM 25328</strain>
    </source>
</reference>
<accession>A0A2T1AN11</accession>
<sequence>MSSFNMIDLLFLAAQGPRGLRDFGPGRRHRTHHPRQPSLSAPLPLRAAWLR</sequence>
<dbReference type="EMBL" id="PVUF01000001">
    <property type="protein sequence ID" value="PRZ49991.1"/>
    <property type="molecule type" value="Genomic_DNA"/>
</dbReference>
<evidence type="ECO:0000256" key="1">
    <source>
        <dbReference type="SAM" id="MobiDB-lite"/>
    </source>
</evidence>